<keyword evidence="3 5" id="KW-0342">GTP-binding</keyword>
<keyword evidence="6" id="KW-0460">Magnesium</keyword>
<keyword evidence="4" id="KW-0807">Transducer</keyword>
<dbReference type="FunFam" id="3.40.50.300:FF:000720">
    <property type="entry name" value="Guanine nucleotide-binding protein G(k) subunit alpha"/>
    <property type="match status" value="1"/>
</dbReference>
<dbReference type="InterPro" id="IPR001019">
    <property type="entry name" value="Gprotein_alpha_su"/>
</dbReference>
<feature type="binding site" evidence="6">
    <location>
        <position position="129"/>
    </location>
    <ligand>
        <name>Mg(2+)</name>
        <dbReference type="ChEBI" id="CHEBI:18420"/>
    </ligand>
</feature>
<dbReference type="InterPro" id="IPR011025">
    <property type="entry name" value="GproteinA_insert"/>
</dbReference>
<dbReference type="EMBL" id="JANTQA010000047">
    <property type="protein sequence ID" value="KAJ3431744.1"/>
    <property type="molecule type" value="Genomic_DNA"/>
</dbReference>
<evidence type="ECO:0000313" key="9">
    <source>
        <dbReference type="EMBL" id="KAJ6238819.1"/>
    </source>
</evidence>
<evidence type="ECO:0000256" key="3">
    <source>
        <dbReference type="ARBA" id="ARBA00023134"/>
    </source>
</evidence>
<dbReference type="InterPro" id="IPR027417">
    <property type="entry name" value="P-loop_NTPase"/>
</dbReference>
<dbReference type="Pfam" id="PF00503">
    <property type="entry name" value="G-alpha"/>
    <property type="match status" value="1"/>
</dbReference>
<feature type="region of interest" description="Disordered" evidence="7">
    <location>
        <begin position="1"/>
        <end position="64"/>
    </location>
</feature>
<evidence type="ECO:0000256" key="7">
    <source>
        <dbReference type="SAM" id="MobiDB-lite"/>
    </source>
</evidence>
<feature type="compositionally biased region" description="Basic residues" evidence="7">
    <location>
        <begin position="55"/>
        <end position="64"/>
    </location>
</feature>
<feature type="compositionally biased region" description="Basic residues" evidence="7">
    <location>
        <begin position="36"/>
        <end position="47"/>
    </location>
</feature>
<dbReference type="EMBL" id="JAOAOG010000232">
    <property type="protein sequence ID" value="KAJ6238819.1"/>
    <property type="molecule type" value="Genomic_DNA"/>
</dbReference>
<evidence type="ECO:0000256" key="6">
    <source>
        <dbReference type="PIRSR" id="PIRSR601019-2"/>
    </source>
</evidence>
<dbReference type="GO" id="GO:0001664">
    <property type="term" value="F:G protein-coupled receptor binding"/>
    <property type="evidence" value="ECO:0007669"/>
    <property type="project" value="TreeGrafter"/>
</dbReference>
<name>A0AAV7YQG6_9EUKA</name>
<dbReference type="Proteomes" id="UP001150062">
    <property type="component" value="Unassembled WGS sequence"/>
</dbReference>
<dbReference type="PANTHER" id="PTHR10218:SF302">
    <property type="entry name" value="GUANINE NUCLEOTIDE-BINDING PROTEIN ALPHA-5 SUBUNIT"/>
    <property type="match status" value="1"/>
</dbReference>
<feature type="compositionally biased region" description="Basic residues" evidence="7">
    <location>
        <begin position="8"/>
        <end position="28"/>
    </location>
</feature>
<gene>
    <name evidence="8" type="ORF">M0812_20665</name>
    <name evidence="9" type="ORF">M0813_26049</name>
</gene>
<dbReference type="GO" id="GO:0003924">
    <property type="term" value="F:GTPase activity"/>
    <property type="evidence" value="ECO:0007669"/>
    <property type="project" value="InterPro"/>
</dbReference>
<organism evidence="8 10">
    <name type="scientific">Anaeramoeba flamelloides</name>
    <dbReference type="NCBI Taxonomy" id="1746091"/>
    <lineage>
        <taxon>Eukaryota</taxon>
        <taxon>Metamonada</taxon>
        <taxon>Anaeramoebidae</taxon>
        <taxon>Anaeramoeba</taxon>
    </lineage>
</organism>
<proteinExistence type="predicted"/>
<keyword evidence="2 5" id="KW-0547">Nucleotide-binding</keyword>
<dbReference type="Gene3D" id="3.40.50.300">
    <property type="entry name" value="P-loop containing nucleotide triphosphate hydrolases"/>
    <property type="match status" value="1"/>
</dbReference>
<evidence type="ECO:0000313" key="8">
    <source>
        <dbReference type="EMBL" id="KAJ3431744.1"/>
    </source>
</evidence>
<sequence length="440" mass="51991">MGNSNLKNKNKFGIKNRNKKKNKKKNKNKIKEKEKKYTRKLSLMKRKSLNDVKSKNKKKNKNKKKFRSLTNMAQGFGNDKQLFDYGTNNLALGSDQFLQRILSHEQPQDSKKRIEFRILFLGCAEAGKSTIIKNLKNLSMTKFSNEEKIEFRDAIRDLIFNNIKNLLLGSKYQLQLEFSSSLEALFLEFNKIPPKEKLRNSHWNLIQKIWETDLIKQVYQKREEFSKSEYQITDSIEIFLDQISKIKQPEFLPNTKEIIHCYLPTKFIVLEELVFDNIVLRIHDLPGYRNGRKQWPSVYDDIQVICFVVALNEYDMSLRESKGENRLRDSLNEFSNICSSPWFSKTKIILIFNKTDLFKTKLQKKKLKSCFPEYNGDNSYQDAFEFIKSKFLHESIIGQYNKNRINIYLSNSTDINSVSTTFNCITNKIIDRDMEKNFNK</sequence>
<keyword evidence="1 6" id="KW-0479">Metal-binding</keyword>
<evidence type="ECO:0000256" key="2">
    <source>
        <dbReference type="ARBA" id="ARBA00022741"/>
    </source>
</evidence>
<dbReference type="GO" id="GO:0005834">
    <property type="term" value="C:heterotrimeric G-protein complex"/>
    <property type="evidence" value="ECO:0007669"/>
    <property type="project" value="TreeGrafter"/>
</dbReference>
<feature type="binding site" evidence="6">
    <location>
        <position position="265"/>
    </location>
    <ligand>
        <name>Mg(2+)</name>
        <dbReference type="ChEBI" id="CHEBI:18420"/>
    </ligand>
</feature>
<dbReference type="SMART" id="SM00275">
    <property type="entry name" value="G_alpha"/>
    <property type="match status" value="1"/>
</dbReference>
<evidence type="ECO:0000256" key="1">
    <source>
        <dbReference type="ARBA" id="ARBA00022723"/>
    </source>
</evidence>
<dbReference type="SUPFAM" id="SSF52540">
    <property type="entry name" value="P-loop containing nucleoside triphosphate hydrolases"/>
    <property type="match status" value="1"/>
</dbReference>
<dbReference type="Gene3D" id="1.10.400.10">
    <property type="entry name" value="GI Alpha 1, domain 2-like"/>
    <property type="match status" value="1"/>
</dbReference>
<feature type="binding site" evidence="5">
    <location>
        <begin position="353"/>
        <end position="356"/>
    </location>
    <ligand>
        <name>GTP</name>
        <dbReference type="ChEBI" id="CHEBI:37565"/>
    </ligand>
</feature>
<accession>A0AAV7YQG6</accession>
<evidence type="ECO:0000256" key="4">
    <source>
        <dbReference type="ARBA" id="ARBA00023224"/>
    </source>
</evidence>
<comment type="caution">
    <text evidence="8">The sequence shown here is derived from an EMBL/GenBank/DDBJ whole genome shotgun (WGS) entry which is preliminary data.</text>
</comment>
<dbReference type="GO" id="GO:0046872">
    <property type="term" value="F:metal ion binding"/>
    <property type="evidence" value="ECO:0007669"/>
    <property type="project" value="UniProtKB-KW"/>
</dbReference>
<dbReference type="PRINTS" id="PR00318">
    <property type="entry name" value="GPROTEINA"/>
</dbReference>
<protein>
    <submittedName>
        <fullName evidence="8">G protein alpha i subunit</fullName>
    </submittedName>
</protein>
<dbReference type="SUPFAM" id="SSF47895">
    <property type="entry name" value="Transducin (alpha subunit), insertion domain"/>
    <property type="match status" value="1"/>
</dbReference>
<dbReference type="PROSITE" id="PS51882">
    <property type="entry name" value="G_ALPHA"/>
    <property type="match status" value="1"/>
</dbReference>
<keyword evidence="11" id="KW-1185">Reference proteome</keyword>
<reference evidence="9" key="1">
    <citation type="submission" date="2022-08" db="EMBL/GenBank/DDBJ databases">
        <title>Novel sulfate-reducing endosymbionts in the free-living metamonad Anaeramoeba.</title>
        <authorList>
            <person name="Jerlstrom-Hultqvist J."/>
            <person name="Cepicka I."/>
            <person name="Gallot-Lavallee L."/>
            <person name="Salas-Leiva D."/>
            <person name="Curtis B.A."/>
            <person name="Zahonova K."/>
            <person name="Pipaliya S."/>
            <person name="Dacks J."/>
            <person name="Roger A.J."/>
        </authorList>
    </citation>
    <scope>NUCLEOTIDE SEQUENCE</scope>
    <source>
        <strain evidence="9">Schooner1</strain>
    </source>
</reference>
<evidence type="ECO:0000313" key="10">
    <source>
        <dbReference type="Proteomes" id="UP001146793"/>
    </source>
</evidence>
<feature type="binding site" evidence="5">
    <location>
        <begin position="234"/>
        <end position="235"/>
    </location>
    <ligand>
        <name>GTP</name>
        <dbReference type="ChEBI" id="CHEBI:37565"/>
    </ligand>
</feature>
<dbReference type="PANTHER" id="PTHR10218">
    <property type="entry name" value="GTP-BINDING PROTEIN ALPHA SUBUNIT"/>
    <property type="match status" value="1"/>
</dbReference>
<dbReference type="GO" id="GO:0031683">
    <property type="term" value="F:G-protein beta/gamma-subunit complex binding"/>
    <property type="evidence" value="ECO:0007669"/>
    <property type="project" value="InterPro"/>
</dbReference>
<dbReference type="Proteomes" id="UP001146793">
    <property type="component" value="Unassembled WGS sequence"/>
</dbReference>
<dbReference type="GO" id="GO:0005737">
    <property type="term" value="C:cytoplasm"/>
    <property type="evidence" value="ECO:0007669"/>
    <property type="project" value="TreeGrafter"/>
</dbReference>
<feature type="binding site" evidence="5">
    <location>
        <begin position="125"/>
        <end position="130"/>
    </location>
    <ligand>
        <name>GTP</name>
        <dbReference type="ChEBI" id="CHEBI:37565"/>
    </ligand>
</feature>
<dbReference type="GO" id="GO:0005525">
    <property type="term" value="F:GTP binding"/>
    <property type="evidence" value="ECO:0007669"/>
    <property type="project" value="UniProtKB-KW"/>
</dbReference>
<dbReference type="AlphaFoldDB" id="A0AAV7YQG6"/>
<evidence type="ECO:0000313" key="11">
    <source>
        <dbReference type="Proteomes" id="UP001150062"/>
    </source>
</evidence>
<evidence type="ECO:0000256" key="5">
    <source>
        <dbReference type="PIRSR" id="PIRSR601019-1"/>
    </source>
</evidence>
<reference evidence="8" key="2">
    <citation type="submission" date="2022-08" db="EMBL/GenBank/DDBJ databases">
        <title>Novel sulphate-reducing endosymbionts in the free-living metamonad Anaeramoeba.</title>
        <authorList>
            <person name="Jerlstrom-Hultqvist J."/>
            <person name="Cepicka I."/>
            <person name="Gallot-Lavallee L."/>
            <person name="Salas-Leiva D."/>
            <person name="Curtis B.A."/>
            <person name="Zahonova K."/>
            <person name="Pipaliya S."/>
            <person name="Dacks J."/>
            <person name="Roger A.J."/>
        </authorList>
    </citation>
    <scope>NUCLEOTIDE SEQUENCE</scope>
    <source>
        <strain evidence="8">Busselton2</strain>
    </source>
</reference>
<dbReference type="GO" id="GO:0007188">
    <property type="term" value="P:adenylate cyclase-modulating G protein-coupled receptor signaling pathway"/>
    <property type="evidence" value="ECO:0007669"/>
    <property type="project" value="TreeGrafter"/>
</dbReference>